<dbReference type="PANTHER" id="PTHR42711:SF5">
    <property type="entry name" value="ABC TRANSPORTER ATP-BINDING PROTEIN NATA"/>
    <property type="match status" value="1"/>
</dbReference>
<dbReference type="OrthoDB" id="9805130at2"/>
<evidence type="ECO:0000256" key="1">
    <source>
        <dbReference type="ARBA" id="ARBA00005417"/>
    </source>
</evidence>
<keyword evidence="5" id="KW-0067">ATP-binding</keyword>
<evidence type="ECO:0000313" key="7">
    <source>
        <dbReference type="EMBL" id="EPR37734.1"/>
    </source>
</evidence>
<proteinExistence type="inferred from homology"/>
<keyword evidence="3" id="KW-0536">Nodulation</keyword>
<dbReference type="PATRIC" id="fig|1121405.3.peg.3111"/>
<dbReference type="InterPro" id="IPR027417">
    <property type="entry name" value="P-loop_NTPase"/>
</dbReference>
<dbReference type="InterPro" id="IPR003439">
    <property type="entry name" value="ABC_transporter-like_ATP-bd"/>
</dbReference>
<sequence length="278" mass="31506">MIRIESLRKDYKNVQALKGVTLHVPEGELFAYLGPNGAGKTTTIRILTGLTRLTGGAAFLNGFHIEKETLAAKRQFGLVPQSANLDQELTVFENLDVHGRLFHMPREERRRKIDELLGYIDLLDRKRTPAKQLSGGMKRRIMIARALVHSPRILFLDEPTVGLDAGIRRRIWALIKKIQQGGTTIFLTTHYIEEAEFLADRVAFLDEGAIVAIDTPPRLISRIGVWAVDRVREGEMETRYFNTREAAKNHVAHQEDSFSLRRVNLEDAFLALTGKKVK</sequence>
<dbReference type="Gene3D" id="3.40.50.300">
    <property type="entry name" value="P-loop containing nucleotide triphosphate hydrolases"/>
    <property type="match status" value="1"/>
</dbReference>
<comment type="similarity">
    <text evidence="1">Belongs to the ABC transporter superfamily.</text>
</comment>
<dbReference type="PROSITE" id="PS50893">
    <property type="entry name" value="ABC_TRANSPORTER_2"/>
    <property type="match status" value="1"/>
</dbReference>
<dbReference type="EMBL" id="ATHJ01000101">
    <property type="protein sequence ID" value="EPR37734.1"/>
    <property type="molecule type" value="Genomic_DNA"/>
</dbReference>
<dbReference type="RefSeq" id="WP_020878090.1">
    <property type="nucleotide sequence ID" value="NZ_ATHJ01000101.1"/>
</dbReference>
<organism evidence="7 8">
    <name type="scientific">Desulfococcus multivorans DSM 2059</name>
    <dbReference type="NCBI Taxonomy" id="1121405"/>
    <lineage>
        <taxon>Bacteria</taxon>
        <taxon>Pseudomonadati</taxon>
        <taxon>Thermodesulfobacteriota</taxon>
        <taxon>Desulfobacteria</taxon>
        <taxon>Desulfobacterales</taxon>
        <taxon>Desulfococcaceae</taxon>
        <taxon>Desulfococcus</taxon>
    </lineage>
</organism>
<dbReference type="SUPFAM" id="SSF52540">
    <property type="entry name" value="P-loop containing nucleoside triphosphate hydrolases"/>
    <property type="match status" value="1"/>
</dbReference>
<keyword evidence="4" id="KW-0547">Nucleotide-binding</keyword>
<dbReference type="PANTHER" id="PTHR42711">
    <property type="entry name" value="ABC TRANSPORTER ATP-BINDING PROTEIN"/>
    <property type="match status" value="1"/>
</dbReference>
<keyword evidence="8" id="KW-1185">Reference proteome</keyword>
<dbReference type="GO" id="GO:0016887">
    <property type="term" value="F:ATP hydrolysis activity"/>
    <property type="evidence" value="ECO:0007669"/>
    <property type="project" value="InterPro"/>
</dbReference>
<evidence type="ECO:0000256" key="2">
    <source>
        <dbReference type="ARBA" id="ARBA00022448"/>
    </source>
</evidence>
<accession>S7UUK4</accession>
<dbReference type="Pfam" id="PF00005">
    <property type="entry name" value="ABC_tran"/>
    <property type="match status" value="1"/>
</dbReference>
<dbReference type="AlphaFoldDB" id="S7UUK4"/>
<keyword evidence="2" id="KW-0813">Transport</keyword>
<evidence type="ECO:0000259" key="6">
    <source>
        <dbReference type="PROSITE" id="PS50893"/>
    </source>
</evidence>
<gene>
    <name evidence="7" type="ORF">dsmv_3023</name>
</gene>
<feature type="domain" description="ABC transporter" evidence="6">
    <location>
        <begin position="2"/>
        <end position="232"/>
    </location>
</feature>
<dbReference type="PROSITE" id="PS00211">
    <property type="entry name" value="ABC_TRANSPORTER_1"/>
    <property type="match status" value="1"/>
</dbReference>
<dbReference type="STRING" id="897.B2D07_09630"/>
<reference evidence="7 8" key="1">
    <citation type="journal article" date="2013" name="Genome Announc.">
        <title>Draft genome sequences for three mercury-methylating, sulfate-reducing bacteria.</title>
        <authorList>
            <person name="Brown S.D."/>
            <person name="Hurt R.A.Jr."/>
            <person name="Gilmour C.C."/>
            <person name="Elias D.A."/>
        </authorList>
    </citation>
    <scope>NUCLEOTIDE SEQUENCE [LARGE SCALE GENOMIC DNA]</scope>
    <source>
        <strain evidence="7 8">DSM 2059</strain>
    </source>
</reference>
<protein>
    <submittedName>
        <fullName evidence="7">ABC transporter related protein</fullName>
    </submittedName>
</protein>
<evidence type="ECO:0000256" key="4">
    <source>
        <dbReference type="ARBA" id="ARBA00022741"/>
    </source>
</evidence>
<dbReference type="GO" id="GO:0005524">
    <property type="term" value="F:ATP binding"/>
    <property type="evidence" value="ECO:0007669"/>
    <property type="project" value="UniProtKB-KW"/>
</dbReference>
<name>S7UUK4_DESML</name>
<dbReference type="InterPro" id="IPR003593">
    <property type="entry name" value="AAA+_ATPase"/>
</dbReference>
<dbReference type="InterPro" id="IPR017871">
    <property type="entry name" value="ABC_transporter-like_CS"/>
</dbReference>
<dbReference type="Proteomes" id="UP000014977">
    <property type="component" value="Unassembled WGS sequence"/>
</dbReference>
<comment type="caution">
    <text evidence="7">The sequence shown here is derived from an EMBL/GenBank/DDBJ whole genome shotgun (WGS) entry which is preliminary data.</text>
</comment>
<dbReference type="eggNOG" id="COG1131">
    <property type="taxonomic scope" value="Bacteria"/>
</dbReference>
<evidence type="ECO:0000256" key="3">
    <source>
        <dbReference type="ARBA" id="ARBA00022458"/>
    </source>
</evidence>
<evidence type="ECO:0000313" key="8">
    <source>
        <dbReference type="Proteomes" id="UP000014977"/>
    </source>
</evidence>
<dbReference type="InterPro" id="IPR050763">
    <property type="entry name" value="ABC_transporter_ATP-binding"/>
</dbReference>
<evidence type="ECO:0000256" key="5">
    <source>
        <dbReference type="ARBA" id="ARBA00022840"/>
    </source>
</evidence>
<dbReference type="SMART" id="SM00382">
    <property type="entry name" value="AAA"/>
    <property type="match status" value="1"/>
</dbReference>